<sequence length="108" mass="12108">MKYSSMAGYSPEMYQLVFGNDNRFVYLCGEGPREKRSWDNESHSYGDVEALVVELYAPGKGVVRVKLPVSTIVDVKDLSWVSLINPEAFVDGKKKDVYLRADGLEVLA</sequence>
<organism evidence="1">
    <name type="scientific">Fructobacillus tropaeoli</name>
    <dbReference type="NCBI Taxonomy" id="709323"/>
    <lineage>
        <taxon>Bacteria</taxon>
        <taxon>Bacillati</taxon>
        <taxon>Bacillota</taxon>
        <taxon>Bacilli</taxon>
        <taxon>Lactobacillales</taxon>
        <taxon>Lactobacillaceae</taxon>
        <taxon>Fructobacillus</taxon>
    </lineage>
</organism>
<gene>
    <name evidence="1" type="ORF">FTRO_0300020</name>
</gene>
<evidence type="ECO:0000313" key="1">
    <source>
        <dbReference type="EMBL" id="GAP05053.1"/>
    </source>
</evidence>
<accession>A0A3F3HIT1</accession>
<protein>
    <submittedName>
        <fullName evidence="1">Uncharacterized protein</fullName>
    </submittedName>
</protein>
<dbReference type="AlphaFoldDB" id="A0A3F3HIT1"/>
<dbReference type="STRING" id="709323.GCA_001047135_01611"/>
<name>A0A3F3HIT1_9LACO</name>
<dbReference type="EMBL" id="DF968107">
    <property type="protein sequence ID" value="GAP05053.1"/>
    <property type="molecule type" value="Genomic_DNA"/>
</dbReference>
<dbReference type="RefSeq" id="WP_059394363.1">
    <property type="nucleotide sequence ID" value="NZ_DF968107.1"/>
</dbReference>
<proteinExistence type="predicted"/>
<dbReference type="Proteomes" id="UP000064514">
    <property type="component" value="Unassembled WGS sequence"/>
</dbReference>
<reference evidence="1" key="1">
    <citation type="journal article" date="2015" name="BMC Genomics">
        <title>Comparative genomics of Fructobacillus spp. and Leuconostoc spp. reveals niche-specific evolution of Fructobacillus spp.</title>
        <authorList>
            <person name="Endo A."/>
            <person name="Tanizawa Y."/>
            <person name="Tanaka N."/>
            <person name="Maeno S."/>
            <person name="Kumar H."/>
            <person name="Shiwa Y."/>
            <person name="Okada S."/>
            <person name="Yoshikawa H."/>
            <person name="Dicks L."/>
            <person name="Nakagawa J."/>
            <person name="Arita M."/>
        </authorList>
    </citation>
    <scope>NUCLEOTIDE SEQUENCE [LARGE SCALE GENOMIC DNA]</scope>
    <source>
        <strain evidence="1">F214-1</strain>
    </source>
</reference>